<organism evidence="7 8">
    <name type="scientific">Ditylenchus destructor</name>
    <dbReference type="NCBI Taxonomy" id="166010"/>
    <lineage>
        <taxon>Eukaryota</taxon>
        <taxon>Metazoa</taxon>
        <taxon>Ecdysozoa</taxon>
        <taxon>Nematoda</taxon>
        <taxon>Chromadorea</taxon>
        <taxon>Rhabditida</taxon>
        <taxon>Tylenchina</taxon>
        <taxon>Tylenchomorpha</taxon>
        <taxon>Sphaerularioidea</taxon>
        <taxon>Anguinidae</taxon>
        <taxon>Anguininae</taxon>
        <taxon>Ditylenchus</taxon>
    </lineage>
</organism>
<gene>
    <name evidence="7" type="ORF">DdX_13482</name>
</gene>
<accession>A0AAD4MV89</accession>
<reference evidence="7" key="1">
    <citation type="submission" date="2022-01" db="EMBL/GenBank/DDBJ databases">
        <title>Genome Sequence Resource for Two Populations of Ditylenchus destructor, the Migratory Endoparasitic Phytonematode.</title>
        <authorList>
            <person name="Zhang H."/>
            <person name="Lin R."/>
            <person name="Xie B."/>
        </authorList>
    </citation>
    <scope>NUCLEOTIDE SEQUENCE</scope>
    <source>
        <strain evidence="7">BazhouSP</strain>
    </source>
</reference>
<dbReference type="GO" id="GO:0007017">
    <property type="term" value="P:microtubule-based process"/>
    <property type="evidence" value="ECO:0007669"/>
    <property type="project" value="InterPro"/>
</dbReference>
<dbReference type="GO" id="GO:0030286">
    <property type="term" value="C:dynein complex"/>
    <property type="evidence" value="ECO:0007669"/>
    <property type="project" value="UniProtKB-KW"/>
</dbReference>
<feature type="coiled-coil region" evidence="5">
    <location>
        <begin position="84"/>
        <end position="111"/>
    </location>
</feature>
<feature type="region of interest" description="Disordered" evidence="6">
    <location>
        <begin position="1"/>
        <end position="28"/>
    </location>
</feature>
<proteinExistence type="inferred from homology"/>
<evidence type="ECO:0000256" key="2">
    <source>
        <dbReference type="ARBA" id="ARBA00006176"/>
    </source>
</evidence>
<evidence type="ECO:0000256" key="1">
    <source>
        <dbReference type="ARBA" id="ARBA00004496"/>
    </source>
</evidence>
<dbReference type="PANTHER" id="PTHR15346">
    <property type="entry name" value="DYNACTIN SUBUNIT"/>
    <property type="match status" value="1"/>
</dbReference>
<dbReference type="AlphaFoldDB" id="A0AAD4MV89"/>
<dbReference type="GO" id="GO:0005869">
    <property type="term" value="C:dynactin complex"/>
    <property type="evidence" value="ECO:0007669"/>
    <property type="project" value="InterPro"/>
</dbReference>
<dbReference type="Proteomes" id="UP001201812">
    <property type="component" value="Unassembled WGS sequence"/>
</dbReference>
<comment type="subcellular location">
    <subcellularLocation>
        <location evidence="1">Cytoplasm</location>
    </subcellularLocation>
</comment>
<evidence type="ECO:0000256" key="4">
    <source>
        <dbReference type="ARBA" id="ARBA00023017"/>
    </source>
</evidence>
<keyword evidence="3" id="KW-0963">Cytoplasm</keyword>
<sequence>MAAQSETVYETESVKSEEPIEVEEQFDNPGVEKIHVDVESAAKHFEDRLLNADFVDFSDTVSNIRKRGYKSGHYVLDIEEDEEEETIDQKFRRLRREVQELMDAVNMEREKPERKFTVNTTELENLRDLLKAAILKRESELLPRPPTTKAIENKPDDN</sequence>
<evidence type="ECO:0000256" key="5">
    <source>
        <dbReference type="SAM" id="Coils"/>
    </source>
</evidence>
<dbReference type="GO" id="GO:0005737">
    <property type="term" value="C:cytoplasm"/>
    <property type="evidence" value="ECO:0007669"/>
    <property type="project" value="UniProtKB-SubCell"/>
</dbReference>
<comment type="similarity">
    <text evidence="2">Belongs to the dynactin subunit 2 family.</text>
</comment>
<evidence type="ECO:0000313" key="8">
    <source>
        <dbReference type="Proteomes" id="UP001201812"/>
    </source>
</evidence>
<name>A0AAD4MV89_9BILA</name>
<keyword evidence="8" id="KW-1185">Reference proteome</keyword>
<dbReference type="Pfam" id="PF04912">
    <property type="entry name" value="Dynamitin"/>
    <property type="match status" value="1"/>
</dbReference>
<keyword evidence="5" id="KW-0175">Coiled coil</keyword>
<dbReference type="EMBL" id="JAKKPZ010000054">
    <property type="protein sequence ID" value="KAI1705688.1"/>
    <property type="molecule type" value="Genomic_DNA"/>
</dbReference>
<keyword evidence="4" id="KW-0243">Dynein</keyword>
<evidence type="ECO:0000256" key="6">
    <source>
        <dbReference type="SAM" id="MobiDB-lite"/>
    </source>
</evidence>
<dbReference type="InterPro" id="IPR028133">
    <property type="entry name" value="Dynamitin"/>
</dbReference>
<comment type="caution">
    <text evidence="7">The sequence shown here is derived from an EMBL/GenBank/DDBJ whole genome shotgun (WGS) entry which is preliminary data.</text>
</comment>
<protein>
    <submittedName>
        <fullName evidence="7">Dynamitin domain-containing protein</fullName>
    </submittedName>
</protein>
<evidence type="ECO:0000313" key="7">
    <source>
        <dbReference type="EMBL" id="KAI1705688.1"/>
    </source>
</evidence>
<feature type="compositionally biased region" description="Polar residues" evidence="6">
    <location>
        <begin position="1"/>
        <end position="10"/>
    </location>
</feature>
<evidence type="ECO:0000256" key="3">
    <source>
        <dbReference type="ARBA" id="ARBA00022490"/>
    </source>
</evidence>